<name>S7Q3W1_GLOTA</name>
<proteinExistence type="inferred from homology"/>
<dbReference type="PROSITE" id="PS50294">
    <property type="entry name" value="WD_REPEATS_REGION"/>
    <property type="match status" value="1"/>
</dbReference>
<dbReference type="AlphaFoldDB" id="S7Q3W1"/>
<dbReference type="PROSITE" id="PS50082">
    <property type="entry name" value="WD_REPEATS_2"/>
    <property type="match status" value="3"/>
</dbReference>
<evidence type="ECO:0000256" key="7">
    <source>
        <dbReference type="PROSITE-ProRule" id="PRU00221"/>
    </source>
</evidence>
<dbReference type="InterPro" id="IPR015943">
    <property type="entry name" value="WD40/YVTN_repeat-like_dom_sf"/>
</dbReference>
<dbReference type="PIRSF" id="PIRSF037237">
    <property type="entry name" value="Peptidase_WD_repeats_DUG2"/>
    <property type="match status" value="1"/>
</dbReference>
<dbReference type="Pfam" id="PF00400">
    <property type="entry name" value="WD40"/>
    <property type="match status" value="4"/>
</dbReference>
<dbReference type="OrthoDB" id="7832001at2759"/>
<dbReference type="GeneID" id="19304190"/>
<dbReference type="SMART" id="SM00320">
    <property type="entry name" value="WD40"/>
    <property type="match status" value="7"/>
</dbReference>
<organism evidence="10 11">
    <name type="scientific">Gloeophyllum trabeum (strain ATCC 11539 / FP-39264 / Madison 617)</name>
    <name type="common">Brown rot fungus</name>
    <dbReference type="NCBI Taxonomy" id="670483"/>
    <lineage>
        <taxon>Eukaryota</taxon>
        <taxon>Fungi</taxon>
        <taxon>Dikarya</taxon>
        <taxon>Basidiomycota</taxon>
        <taxon>Agaricomycotina</taxon>
        <taxon>Agaricomycetes</taxon>
        <taxon>Gloeophyllales</taxon>
        <taxon>Gloeophyllaceae</taxon>
        <taxon>Gloeophyllum</taxon>
    </lineage>
</organism>
<evidence type="ECO:0000259" key="9">
    <source>
        <dbReference type="Pfam" id="PF07687"/>
    </source>
</evidence>
<reference evidence="10 11" key="1">
    <citation type="journal article" date="2012" name="Science">
        <title>The Paleozoic origin of enzymatic lignin decomposition reconstructed from 31 fungal genomes.</title>
        <authorList>
            <person name="Floudas D."/>
            <person name="Binder M."/>
            <person name="Riley R."/>
            <person name="Barry K."/>
            <person name="Blanchette R.A."/>
            <person name="Henrissat B."/>
            <person name="Martinez A.T."/>
            <person name="Otillar R."/>
            <person name="Spatafora J.W."/>
            <person name="Yadav J.S."/>
            <person name="Aerts A."/>
            <person name="Benoit I."/>
            <person name="Boyd A."/>
            <person name="Carlson A."/>
            <person name="Copeland A."/>
            <person name="Coutinho P.M."/>
            <person name="de Vries R.P."/>
            <person name="Ferreira P."/>
            <person name="Findley K."/>
            <person name="Foster B."/>
            <person name="Gaskell J."/>
            <person name="Glotzer D."/>
            <person name="Gorecki P."/>
            <person name="Heitman J."/>
            <person name="Hesse C."/>
            <person name="Hori C."/>
            <person name="Igarashi K."/>
            <person name="Jurgens J.A."/>
            <person name="Kallen N."/>
            <person name="Kersten P."/>
            <person name="Kohler A."/>
            <person name="Kuees U."/>
            <person name="Kumar T.K.A."/>
            <person name="Kuo A."/>
            <person name="LaButti K."/>
            <person name="Larrondo L.F."/>
            <person name="Lindquist E."/>
            <person name="Ling A."/>
            <person name="Lombard V."/>
            <person name="Lucas S."/>
            <person name="Lundell T."/>
            <person name="Martin R."/>
            <person name="McLaughlin D.J."/>
            <person name="Morgenstern I."/>
            <person name="Morin E."/>
            <person name="Murat C."/>
            <person name="Nagy L.G."/>
            <person name="Nolan M."/>
            <person name="Ohm R.A."/>
            <person name="Patyshakuliyeva A."/>
            <person name="Rokas A."/>
            <person name="Ruiz-Duenas F.J."/>
            <person name="Sabat G."/>
            <person name="Salamov A."/>
            <person name="Samejima M."/>
            <person name="Schmutz J."/>
            <person name="Slot J.C."/>
            <person name="St John F."/>
            <person name="Stenlid J."/>
            <person name="Sun H."/>
            <person name="Sun S."/>
            <person name="Syed K."/>
            <person name="Tsang A."/>
            <person name="Wiebenga A."/>
            <person name="Young D."/>
            <person name="Pisabarro A."/>
            <person name="Eastwood D.C."/>
            <person name="Martin F."/>
            <person name="Cullen D."/>
            <person name="Grigoriev I.V."/>
            <person name="Hibbett D.S."/>
        </authorList>
    </citation>
    <scope>NUCLEOTIDE SEQUENCE [LARGE SCALE GENOMIC DNA]</scope>
    <source>
        <strain evidence="10 11">ATCC 11539</strain>
    </source>
</reference>
<evidence type="ECO:0000256" key="4">
    <source>
        <dbReference type="ARBA" id="ARBA00022723"/>
    </source>
</evidence>
<dbReference type="InterPro" id="IPR036322">
    <property type="entry name" value="WD40_repeat_dom_sf"/>
</dbReference>
<feature type="repeat" description="WD" evidence="7">
    <location>
        <begin position="389"/>
        <end position="416"/>
    </location>
</feature>
<dbReference type="InterPro" id="IPR051458">
    <property type="entry name" value="Cyt/Met_Dipeptidase"/>
</dbReference>
<dbReference type="KEGG" id="gtr:GLOTRDRAFT_139211"/>
<feature type="region of interest" description="Disordered" evidence="8">
    <location>
        <begin position="1"/>
        <end position="21"/>
    </location>
</feature>
<dbReference type="OMA" id="HATVCVD"/>
<dbReference type="eggNOG" id="KOG2276">
    <property type="taxonomic scope" value="Eukaryota"/>
</dbReference>
<dbReference type="HOGENOM" id="CLU_008535_1_0_1"/>
<keyword evidence="2 7" id="KW-0853">WD repeat</keyword>
<accession>S7Q3W1</accession>
<dbReference type="GO" id="GO:0046872">
    <property type="term" value="F:metal ion binding"/>
    <property type="evidence" value="ECO:0007669"/>
    <property type="project" value="UniProtKB-KW"/>
</dbReference>
<dbReference type="InterPro" id="IPR002933">
    <property type="entry name" value="Peptidase_M20"/>
</dbReference>
<evidence type="ECO:0000256" key="1">
    <source>
        <dbReference type="ARBA" id="ARBA00006247"/>
    </source>
</evidence>
<dbReference type="Pfam" id="PF01546">
    <property type="entry name" value="Peptidase_M20"/>
    <property type="match status" value="1"/>
</dbReference>
<evidence type="ECO:0000313" key="11">
    <source>
        <dbReference type="Proteomes" id="UP000030669"/>
    </source>
</evidence>
<dbReference type="InterPro" id="IPR020472">
    <property type="entry name" value="WD40_PAC1"/>
</dbReference>
<keyword evidence="3" id="KW-0645">Protease</keyword>
<dbReference type="Gene3D" id="2.130.10.10">
    <property type="entry name" value="YVTN repeat-like/Quinoprotein amine dehydrogenase"/>
    <property type="match status" value="2"/>
</dbReference>
<sequence length="872" mass="95946">MAAISPSNSIPHPSLSRPVPTEAPRLVHSFNQQKNSVLSLSADANHIYSGSQSQDICVWDRNTCTLKTTLKGHTGSVLALEYAEDMDWLFSASGDSTVRVWSTKTHKPLFVLHPYLETDAGDIFCLVWSRTFQTIYFGCQNTSLQWYHFDAQHNILEQHQPSSGTSTPSSRARKAHKFFDSYPQYERRPADIFAMNGSLTPSTTFSSDGESCVQLPAPVPLPRAVLHIPPENVVDSAHYGYVYCMALLPSNREGSDDPDLSNHGKTLLATGSGDESLWNCAAQGLTLLHTFECCHGAVLSLTVRGDTIFAGCQDGYVKIWDLETKTLVRTIIVQEGVDVLSLSMLYSDLYTCSANGQVQRWSASFDCSASWSAHDGIVLSSIMMRCAQPNHFRLVTGGNDDHIKVWEVEPPTSRASHKIDGLPAGDSESIDDIMVYALSKFVSIPSISNSPAHQEDCRQAAIWLKKCFNQLGADASLLPVAEGKNPLVLATYRGAQLEKPKPRILFYGHYDVISAYPEGWTSDPFVLSGRNGYLYGRGVTDNKGPVIAAASAAAELLSKRALGVDLIFLVEGEEEAGSRGFAETVRRNKDLIGHVDAILVSNSTWITEDPPCITYGLRGVVRCSIEISSKRPDVHSGVEGGAVVEPMFDMVKLLATLMDDQRRVLIDGFYKDVRPMTEDEQQLYRLLSVVTQRPASSLSSRWREPSLTIHGVEVSGPKNPTVIPAQVKAQVSIRIVPDQDLDTIAGSLCRHLQTSFLRLNSPNELKVAIDHKADWWLGSLEDPYFQALEIAIRDEWGVDPLRIREGGSIPSIPYLEKEFGCHALHLPMGQSSDQAHLANERISLTNLRKGKSVIERFLGSVAGNKESGTDNC</sequence>
<dbReference type="RefSeq" id="XP_007866951.1">
    <property type="nucleotide sequence ID" value="XM_007868760.1"/>
</dbReference>
<dbReference type="SUPFAM" id="SSF53187">
    <property type="entry name" value="Zn-dependent exopeptidases"/>
    <property type="match status" value="1"/>
</dbReference>
<dbReference type="InterPro" id="IPR017149">
    <property type="entry name" value="GSH_degradosome_Dug2"/>
</dbReference>
<dbReference type="PRINTS" id="PR00320">
    <property type="entry name" value="GPROTEINBRPT"/>
</dbReference>
<protein>
    <submittedName>
        <fullName evidence="10">Glutathione degradosome</fullName>
    </submittedName>
</protein>
<evidence type="ECO:0000256" key="8">
    <source>
        <dbReference type="SAM" id="MobiDB-lite"/>
    </source>
</evidence>
<dbReference type="InterPro" id="IPR001680">
    <property type="entry name" value="WD40_rpt"/>
</dbReference>
<dbReference type="Gene3D" id="3.30.70.360">
    <property type="match status" value="1"/>
</dbReference>
<dbReference type="Proteomes" id="UP000030669">
    <property type="component" value="Unassembled WGS sequence"/>
</dbReference>
<keyword evidence="6" id="KW-0378">Hydrolase</keyword>
<feature type="repeat" description="WD" evidence="7">
    <location>
        <begin position="70"/>
        <end position="111"/>
    </location>
</feature>
<evidence type="ECO:0000256" key="2">
    <source>
        <dbReference type="ARBA" id="ARBA00022574"/>
    </source>
</evidence>
<dbReference type="GO" id="GO:0008233">
    <property type="term" value="F:peptidase activity"/>
    <property type="evidence" value="ECO:0007669"/>
    <property type="project" value="UniProtKB-KW"/>
</dbReference>
<dbReference type="Gene3D" id="3.40.630.10">
    <property type="entry name" value="Zn peptidases"/>
    <property type="match status" value="1"/>
</dbReference>
<feature type="repeat" description="WD" evidence="7">
    <location>
        <begin position="305"/>
        <end position="330"/>
    </location>
</feature>
<dbReference type="Pfam" id="PF07687">
    <property type="entry name" value="M20_dimer"/>
    <property type="match status" value="1"/>
</dbReference>
<keyword evidence="5" id="KW-0677">Repeat</keyword>
<feature type="compositionally biased region" description="Polar residues" evidence="8">
    <location>
        <begin position="1"/>
        <end position="11"/>
    </location>
</feature>
<evidence type="ECO:0000313" key="10">
    <source>
        <dbReference type="EMBL" id="EPQ54686.1"/>
    </source>
</evidence>
<evidence type="ECO:0000256" key="3">
    <source>
        <dbReference type="ARBA" id="ARBA00022670"/>
    </source>
</evidence>
<dbReference type="PANTHER" id="PTHR43270:SF8">
    <property type="entry name" value="DI- AND TRIPEPTIDASE DUG2-RELATED"/>
    <property type="match status" value="1"/>
</dbReference>
<evidence type="ECO:0000256" key="6">
    <source>
        <dbReference type="ARBA" id="ARBA00022801"/>
    </source>
</evidence>
<dbReference type="STRING" id="670483.S7Q3W1"/>
<comment type="similarity">
    <text evidence="1">Belongs to the peptidase M20A family.</text>
</comment>
<dbReference type="EMBL" id="KB469303">
    <property type="protein sequence ID" value="EPQ54686.1"/>
    <property type="molecule type" value="Genomic_DNA"/>
</dbReference>
<dbReference type="SUPFAM" id="SSF50978">
    <property type="entry name" value="WD40 repeat-like"/>
    <property type="match status" value="1"/>
</dbReference>
<feature type="domain" description="Peptidase M20 dimerisation" evidence="9">
    <location>
        <begin position="615"/>
        <end position="752"/>
    </location>
</feature>
<keyword evidence="4" id="KW-0479">Metal-binding</keyword>
<dbReference type="PANTHER" id="PTHR43270">
    <property type="entry name" value="BETA-ALA-HIS DIPEPTIDASE"/>
    <property type="match status" value="1"/>
</dbReference>
<evidence type="ECO:0000256" key="5">
    <source>
        <dbReference type="ARBA" id="ARBA00022737"/>
    </source>
</evidence>
<keyword evidence="11" id="KW-1185">Reference proteome</keyword>
<dbReference type="InterPro" id="IPR011650">
    <property type="entry name" value="Peptidase_M20_dimer"/>
</dbReference>
<dbReference type="GO" id="GO:0006508">
    <property type="term" value="P:proteolysis"/>
    <property type="evidence" value="ECO:0007669"/>
    <property type="project" value="UniProtKB-KW"/>
</dbReference>
<dbReference type="GO" id="GO:0006751">
    <property type="term" value="P:glutathione catabolic process"/>
    <property type="evidence" value="ECO:0007669"/>
    <property type="project" value="InterPro"/>
</dbReference>
<gene>
    <name evidence="10" type="ORF">GLOTRDRAFT_139211</name>
</gene>